<evidence type="ECO:0000313" key="2">
    <source>
        <dbReference type="EMBL" id="KAK9770223.1"/>
    </source>
</evidence>
<accession>A0ABR2X8X3</accession>
<sequence>MDTVVEAKHALHLRAEFFQQYCRKHKTVDGDKFWQYRSLTRLFHAEEFVDLVKRHCWAAEDNMDNHFAEITARYHEDNAAFNEDMTHEERSEVLWSYIVAFDALFFFGALTGPRRHNNPERGMPLVGMNPKFGFRYEPGACEDSSTAAYWADVVGELRMFDESSASPGDHFSFEALLANGLHELCHAALDILVFDERHDRHKHRVLRLDGHGEDFWDLNHFVNEVMCKIFPGQDYMERQRDKSLKMLQDTRDPDKVGKIVYGDSDETNP</sequence>
<keyword evidence="3" id="KW-1185">Reference proteome</keyword>
<protein>
    <submittedName>
        <fullName evidence="2">Uncharacterized protein</fullName>
    </submittedName>
</protein>
<name>A0ABR2X8X3_9PEZI</name>
<evidence type="ECO:0000313" key="3">
    <source>
        <dbReference type="Proteomes" id="UP001465668"/>
    </source>
</evidence>
<feature type="compositionally biased region" description="Basic and acidic residues" evidence="1">
    <location>
        <begin position="246"/>
        <end position="257"/>
    </location>
</feature>
<dbReference type="EMBL" id="JARVKM010000098">
    <property type="protein sequence ID" value="KAK9770223.1"/>
    <property type="molecule type" value="Genomic_DNA"/>
</dbReference>
<organism evidence="2 3">
    <name type="scientific">Seiridium cardinale</name>
    <dbReference type="NCBI Taxonomy" id="138064"/>
    <lineage>
        <taxon>Eukaryota</taxon>
        <taxon>Fungi</taxon>
        <taxon>Dikarya</taxon>
        <taxon>Ascomycota</taxon>
        <taxon>Pezizomycotina</taxon>
        <taxon>Sordariomycetes</taxon>
        <taxon>Xylariomycetidae</taxon>
        <taxon>Amphisphaeriales</taxon>
        <taxon>Sporocadaceae</taxon>
        <taxon>Seiridium</taxon>
    </lineage>
</organism>
<comment type="caution">
    <text evidence="2">The sequence shown here is derived from an EMBL/GenBank/DDBJ whole genome shotgun (WGS) entry which is preliminary data.</text>
</comment>
<dbReference type="Proteomes" id="UP001465668">
    <property type="component" value="Unassembled WGS sequence"/>
</dbReference>
<proteinExistence type="predicted"/>
<evidence type="ECO:0000256" key="1">
    <source>
        <dbReference type="SAM" id="MobiDB-lite"/>
    </source>
</evidence>
<gene>
    <name evidence="2" type="ORF">SCAR479_13107</name>
</gene>
<reference evidence="2 3" key="1">
    <citation type="submission" date="2024-02" db="EMBL/GenBank/DDBJ databases">
        <title>First draft genome assembly of two strains of Seiridium cardinale.</title>
        <authorList>
            <person name="Emiliani G."/>
            <person name="Scali E."/>
        </authorList>
    </citation>
    <scope>NUCLEOTIDE SEQUENCE [LARGE SCALE GENOMIC DNA]</scope>
    <source>
        <strain evidence="2 3">BM-138-000479</strain>
    </source>
</reference>
<feature type="region of interest" description="Disordered" evidence="1">
    <location>
        <begin position="246"/>
        <end position="269"/>
    </location>
</feature>